<feature type="region of interest" description="Disordered" evidence="1">
    <location>
        <begin position="28"/>
        <end position="80"/>
    </location>
</feature>
<dbReference type="AlphaFoldDB" id="A0A4S3TK79"/>
<feature type="compositionally biased region" description="Basic and acidic residues" evidence="1">
    <location>
        <begin position="292"/>
        <end position="301"/>
    </location>
</feature>
<keyword evidence="3" id="KW-1185">Reference proteome</keyword>
<sequence length="516" mass="56946">MADDRLRGALRSGFEAALGTPDRIRDRVETGADRVTDAVDDATDRVRSGTDHATDRADAARERAGGGAATARERVTETTTDARGRVEDGVDSVPDRQAVRSQIDDYREDSRQVRDETTTGVVPHAGLGRGRTVRAGSQVVGRGRSVVGRAREAELGSDIAVGGAALAGAVGIDQARQHDLGRSELTVPETTHQTEIETPAEQTEPGEIPAPEQPTAHRNELVPSAPTADRPEVRVPDRADEVARVGGLGEQIGREEHTDDEIVISRDEILSPEEVERERLEQAREEWDETDEHTNEREWFWRPEGTQTEETGSERTQQPQQRELGSEHLTATLMGPATEPRVSGFEDTTTSQIDVELEELTHDPDERQQQDQHQEQPQHQWHPQDQGQPQDQPLDQSQAIGLEQQLALQLDQQPAQQPATYPEQPAPQNWESPGYPTGPGHAGPQQSPQPRQPPRLPRFDLEDSEEQYPVEFDELGFAEWENPMWSPAEVASSESSAGDQADDPVDRLSEMLGGPR</sequence>
<evidence type="ECO:0000313" key="2">
    <source>
        <dbReference type="EMBL" id="THE64514.1"/>
    </source>
</evidence>
<protein>
    <submittedName>
        <fullName evidence="2">Uncharacterized protein</fullName>
    </submittedName>
</protein>
<feature type="compositionally biased region" description="Acidic residues" evidence="1">
    <location>
        <begin position="462"/>
        <end position="476"/>
    </location>
</feature>
<accession>A0A4S3TK79</accession>
<reference evidence="2 3" key="1">
    <citation type="submission" date="2018-10" db="EMBL/GenBank/DDBJ databases">
        <title>Natronolimnobius sp. XQ-INN 246 isolated from Inner Mongolia Autonomous Region of China.</title>
        <authorList>
            <person name="Xue Q."/>
        </authorList>
    </citation>
    <scope>NUCLEOTIDE SEQUENCE [LARGE SCALE GENOMIC DNA]</scope>
    <source>
        <strain evidence="2 3">XQ-INN 246</strain>
    </source>
</reference>
<proteinExistence type="predicted"/>
<dbReference type="Proteomes" id="UP000318864">
    <property type="component" value="Unassembled WGS sequence"/>
</dbReference>
<feature type="compositionally biased region" description="Basic and acidic residues" evidence="1">
    <location>
        <begin position="263"/>
        <end position="285"/>
    </location>
</feature>
<dbReference type="Gene3D" id="1.20.120.20">
    <property type="entry name" value="Apolipoprotein"/>
    <property type="match status" value="1"/>
</dbReference>
<feature type="compositionally biased region" description="Basic and acidic residues" evidence="1">
    <location>
        <begin position="229"/>
        <end position="243"/>
    </location>
</feature>
<feature type="compositionally biased region" description="Basic and acidic residues" evidence="1">
    <location>
        <begin position="71"/>
        <end position="80"/>
    </location>
</feature>
<dbReference type="RefSeq" id="WP_141465080.1">
    <property type="nucleotide sequence ID" value="NZ_RBZW01000032.1"/>
</dbReference>
<gene>
    <name evidence="2" type="ORF">D8Y22_12790</name>
</gene>
<dbReference type="EMBL" id="RBZW01000032">
    <property type="protein sequence ID" value="THE64514.1"/>
    <property type="molecule type" value="Genomic_DNA"/>
</dbReference>
<feature type="region of interest" description="Disordered" evidence="1">
    <location>
        <begin position="182"/>
        <end position="516"/>
    </location>
</feature>
<feature type="compositionally biased region" description="Basic and acidic residues" evidence="1">
    <location>
        <begin position="28"/>
        <end position="64"/>
    </location>
</feature>
<evidence type="ECO:0000256" key="1">
    <source>
        <dbReference type="SAM" id="MobiDB-lite"/>
    </source>
</evidence>
<evidence type="ECO:0000313" key="3">
    <source>
        <dbReference type="Proteomes" id="UP000318864"/>
    </source>
</evidence>
<feature type="compositionally biased region" description="Low complexity" evidence="1">
    <location>
        <begin position="486"/>
        <end position="497"/>
    </location>
</feature>
<feature type="compositionally biased region" description="Polar residues" evidence="1">
    <location>
        <begin position="305"/>
        <end position="323"/>
    </location>
</feature>
<feature type="compositionally biased region" description="Low complexity" evidence="1">
    <location>
        <begin position="377"/>
        <end position="419"/>
    </location>
</feature>
<name>A0A4S3TK79_9EURY</name>
<organism evidence="2 3">
    <name type="scientific">Salinadaptatus halalkaliphilus</name>
    <dbReference type="NCBI Taxonomy" id="2419781"/>
    <lineage>
        <taxon>Archaea</taxon>
        <taxon>Methanobacteriati</taxon>
        <taxon>Methanobacteriota</taxon>
        <taxon>Stenosarchaea group</taxon>
        <taxon>Halobacteria</taxon>
        <taxon>Halobacteriales</taxon>
        <taxon>Natrialbaceae</taxon>
        <taxon>Salinadaptatus</taxon>
    </lineage>
</organism>
<feature type="compositionally biased region" description="Basic and acidic residues" evidence="1">
    <location>
        <begin position="359"/>
        <end position="376"/>
    </location>
</feature>
<comment type="caution">
    <text evidence="2">The sequence shown here is derived from an EMBL/GenBank/DDBJ whole genome shotgun (WGS) entry which is preliminary data.</text>
</comment>